<gene>
    <name evidence="3" type="ORF">C6570_09700</name>
</gene>
<dbReference type="PROSITE" id="PS51782">
    <property type="entry name" value="LYSM"/>
    <property type="match status" value="2"/>
</dbReference>
<feature type="region of interest" description="Disordered" evidence="1">
    <location>
        <begin position="888"/>
        <end position="943"/>
    </location>
</feature>
<dbReference type="PANTHER" id="PTHR33734">
    <property type="entry name" value="LYSM DOMAIN-CONTAINING GPI-ANCHORED PROTEIN 2"/>
    <property type="match status" value="1"/>
</dbReference>
<accession>A0A2S0MF48</accession>
<feature type="region of interest" description="Disordered" evidence="1">
    <location>
        <begin position="958"/>
        <end position="991"/>
    </location>
</feature>
<dbReference type="OrthoDB" id="361944at2"/>
<dbReference type="InterPro" id="IPR036779">
    <property type="entry name" value="LysM_dom_sf"/>
</dbReference>
<evidence type="ECO:0000259" key="2">
    <source>
        <dbReference type="PROSITE" id="PS51782"/>
    </source>
</evidence>
<dbReference type="EMBL" id="CP027666">
    <property type="protein sequence ID" value="AVO34470.1"/>
    <property type="molecule type" value="Genomic_DNA"/>
</dbReference>
<sequence length="1039" mass="110498">MGPTVTQVPVKQTPAPPSPPPPPRKDVDPAVRQPDLHQGKTEVPPPERYVVHEVEQGETLTEVSRRYQTTVPLLQAANPQLSGPDQLEIGQKINVPLGADYGREPTPDVVEPGQTLAELAREHPGVNVQDIAGANRHRIPNPDRIRVGQQLWVPAERPATPLEQKVQGTDDAAAELERAQKAYDALPSGTNGGVRTEVYQGVQHATDKLKTAVQGELDERVKGALPSGTKPTEDDYQRAGQQIKERYQSDPLATQRLEGALTSLAGDRFRASPAGQAQTLIQQARGAGDVPKQVAELNQRLKGAPPEVRDAVLNGEGGKKFFQDAAAWATEPLAGGSASQADEKAREEFNAAGQQAPGAVTMERLEQLTQGVDPALAAQLTGEAIPTLEKYVNDYRAEVSGQPLGQAGMANLLKVLDRGADTPAGQANLDKVAQLGLYTRDAIRLHVSGGGSPAYAVALAKHAKVDAATVLQEAYDGAAGYCAQIADTAKAYSAHVDELGWLVQNHGGAMTPEQLQQAIADYTKEKGPDWDAKGKEFQNTLAAQGETLQKQLLALQQLPAGTPGREEALTAALNDPASSLALNTAWEKNPELLKGVQGDRLLAFFADPTVKGSAKLLDTGRKLLTDLTTQFVKRNVLSELETFNPNDPASVQKTRDAVSKLRNSNLAQLLGVSTKEMDQATDALTKSMPSAGDSADDIARKMRTLNTELEAIGDQVEGRLGFDPADSKRGLKAFDKSTVSGQVLRGVGMLLGGVGMMASATAVVNDPSLKSWQADGRRPWHDAKGPGAGRGHGQAGRGFGAGQGGVLAGGPPAGRGHGRVRSVVCRRVRAERRLHQRGALRRRRRRGCDGRAVHRAGRLGGPGFGGHLGCRAGDLGRGERVAQTRARQRRRHLHALSAARRPDRARCPRTDRPERGRLQRGATAQPLRAAQGHEAGRPTATAEAGQLDQRHVGRPTGCTAQQPAPHGGRFRWRSFPPPADRRQRPIGSAGHCQPPMVHALWGPGAEVHRATGSTACGAADPDAGALKAAPRLGRGTMVG</sequence>
<evidence type="ECO:0000313" key="3">
    <source>
        <dbReference type="EMBL" id="AVO34470.1"/>
    </source>
</evidence>
<feature type="domain" description="LysM" evidence="2">
    <location>
        <begin position="50"/>
        <end position="95"/>
    </location>
</feature>
<dbReference type="CDD" id="cd00118">
    <property type="entry name" value="LysM"/>
    <property type="match status" value="1"/>
</dbReference>
<feature type="compositionally biased region" description="Basic and acidic residues" evidence="1">
    <location>
        <begin position="23"/>
        <end position="40"/>
    </location>
</feature>
<dbReference type="KEGG" id="otk:C6570_09700"/>
<dbReference type="SUPFAM" id="SSF54106">
    <property type="entry name" value="LysM domain"/>
    <property type="match status" value="2"/>
</dbReference>
<dbReference type="Proteomes" id="UP000239709">
    <property type="component" value="Chromosome"/>
</dbReference>
<protein>
    <recommendedName>
        <fullName evidence="2">LysM domain-containing protein</fullName>
    </recommendedName>
</protein>
<keyword evidence="4" id="KW-1185">Reference proteome</keyword>
<feature type="compositionally biased region" description="Basic and acidic residues" evidence="1">
    <location>
        <begin position="900"/>
        <end position="917"/>
    </location>
</feature>
<evidence type="ECO:0000256" key="1">
    <source>
        <dbReference type="SAM" id="MobiDB-lite"/>
    </source>
</evidence>
<proteinExistence type="predicted"/>
<dbReference type="SMART" id="SM00257">
    <property type="entry name" value="LysM"/>
    <property type="match status" value="2"/>
</dbReference>
<dbReference type="Pfam" id="PF01476">
    <property type="entry name" value="LysM"/>
    <property type="match status" value="2"/>
</dbReference>
<feature type="domain" description="LysM" evidence="2">
    <location>
        <begin position="106"/>
        <end position="153"/>
    </location>
</feature>
<feature type="region of interest" description="Disordered" evidence="1">
    <location>
        <begin position="1"/>
        <end position="47"/>
    </location>
</feature>
<dbReference type="InterPro" id="IPR018392">
    <property type="entry name" value="LysM"/>
</dbReference>
<organism evidence="3 4">
    <name type="scientific">Ottowia oryzae</name>
    <dbReference type="NCBI Taxonomy" id="2109914"/>
    <lineage>
        <taxon>Bacteria</taxon>
        <taxon>Pseudomonadati</taxon>
        <taxon>Pseudomonadota</taxon>
        <taxon>Betaproteobacteria</taxon>
        <taxon>Burkholderiales</taxon>
        <taxon>Comamonadaceae</taxon>
        <taxon>Ottowia</taxon>
    </lineage>
</organism>
<reference evidence="3 4" key="1">
    <citation type="submission" date="2018-03" db="EMBL/GenBank/DDBJ databases">
        <title>Genome sequencing of Ottowia sp.</title>
        <authorList>
            <person name="Kim S.-J."/>
            <person name="Heo J."/>
            <person name="Kwon S.-W."/>
        </authorList>
    </citation>
    <scope>NUCLEOTIDE SEQUENCE [LARGE SCALE GENOMIC DNA]</scope>
    <source>
        <strain evidence="3 4">KADR8-3</strain>
    </source>
</reference>
<name>A0A2S0MF48_9BURK</name>
<evidence type="ECO:0000313" key="4">
    <source>
        <dbReference type="Proteomes" id="UP000239709"/>
    </source>
</evidence>
<dbReference type="RefSeq" id="WP_106703023.1">
    <property type="nucleotide sequence ID" value="NZ_CP027666.1"/>
</dbReference>
<dbReference type="Gene3D" id="3.10.350.10">
    <property type="entry name" value="LysM domain"/>
    <property type="match status" value="2"/>
</dbReference>
<dbReference type="PANTHER" id="PTHR33734:SF22">
    <property type="entry name" value="MEMBRANE-BOUND LYTIC MUREIN TRANSGLYCOSYLASE D"/>
    <property type="match status" value="1"/>
</dbReference>
<dbReference type="AlphaFoldDB" id="A0A2S0MF48"/>